<evidence type="ECO:0000256" key="2">
    <source>
        <dbReference type="ARBA" id="ARBA00022801"/>
    </source>
</evidence>
<dbReference type="InterPro" id="IPR049449">
    <property type="entry name" value="TesB_ACOT8-like_N"/>
</dbReference>
<dbReference type="CDD" id="cd03444">
    <property type="entry name" value="Thioesterase_II_repeat1"/>
    <property type="match status" value="1"/>
</dbReference>
<dbReference type="Gene3D" id="2.40.160.210">
    <property type="entry name" value="Acyl-CoA thioesterase, double hotdog domain"/>
    <property type="match status" value="1"/>
</dbReference>
<evidence type="ECO:0000256" key="1">
    <source>
        <dbReference type="ARBA" id="ARBA00006538"/>
    </source>
</evidence>
<dbReference type="GO" id="GO:0006637">
    <property type="term" value="P:acyl-CoA metabolic process"/>
    <property type="evidence" value="ECO:0007669"/>
    <property type="project" value="InterPro"/>
</dbReference>
<dbReference type="Pfam" id="PF20789">
    <property type="entry name" value="4HBT_3C"/>
    <property type="match status" value="1"/>
</dbReference>
<reference evidence="5" key="1">
    <citation type="submission" date="2020-11" db="EMBL/GenBank/DDBJ databases">
        <title>Nocardia NEAU-351.nov., a novel actinomycete isolated from the cow dung.</title>
        <authorList>
            <person name="Zhang X."/>
        </authorList>
    </citation>
    <scope>NUCLEOTIDE SEQUENCE</scope>
    <source>
        <strain evidence="5">NEAU-351</strain>
    </source>
</reference>
<gene>
    <name evidence="5" type="ORF">IT779_19535</name>
</gene>
<dbReference type="GO" id="GO:0009062">
    <property type="term" value="P:fatty acid catabolic process"/>
    <property type="evidence" value="ECO:0007669"/>
    <property type="project" value="TreeGrafter"/>
</dbReference>
<dbReference type="GO" id="GO:0047617">
    <property type="term" value="F:fatty acyl-CoA hydrolase activity"/>
    <property type="evidence" value="ECO:0007669"/>
    <property type="project" value="InterPro"/>
</dbReference>
<keyword evidence="6" id="KW-1185">Reference proteome</keyword>
<protein>
    <submittedName>
        <fullName evidence="5">Thioesterase family protein</fullName>
    </submittedName>
</protein>
<dbReference type="InterPro" id="IPR029069">
    <property type="entry name" value="HotDog_dom_sf"/>
</dbReference>
<evidence type="ECO:0000313" key="5">
    <source>
        <dbReference type="EMBL" id="MBH0778475.1"/>
    </source>
</evidence>
<comment type="caution">
    <text evidence="5">The sequence shown here is derived from an EMBL/GenBank/DDBJ whole genome shotgun (WGS) entry which is preliminary data.</text>
</comment>
<dbReference type="EMBL" id="JADMLG010000007">
    <property type="protein sequence ID" value="MBH0778475.1"/>
    <property type="molecule type" value="Genomic_DNA"/>
</dbReference>
<dbReference type="Proteomes" id="UP000655751">
    <property type="component" value="Unassembled WGS sequence"/>
</dbReference>
<dbReference type="InterPro" id="IPR042171">
    <property type="entry name" value="Acyl-CoA_hotdog"/>
</dbReference>
<dbReference type="PANTHER" id="PTHR11066">
    <property type="entry name" value="ACYL-COA THIOESTERASE"/>
    <property type="match status" value="1"/>
</dbReference>
<name>A0A931N1J9_9NOCA</name>
<feature type="domain" description="Acyl-CoA thioesterase-like N-terminal HotDog" evidence="3">
    <location>
        <begin position="42"/>
        <end position="111"/>
    </location>
</feature>
<organism evidence="5 6">
    <name type="scientific">Nocardia bovistercoris</name>
    <dbReference type="NCBI Taxonomy" id="2785916"/>
    <lineage>
        <taxon>Bacteria</taxon>
        <taxon>Bacillati</taxon>
        <taxon>Actinomycetota</taxon>
        <taxon>Actinomycetes</taxon>
        <taxon>Mycobacteriales</taxon>
        <taxon>Nocardiaceae</taxon>
        <taxon>Nocardia</taxon>
    </lineage>
</organism>
<proteinExistence type="inferred from homology"/>
<comment type="similarity">
    <text evidence="1">Belongs to the C/M/P thioester hydrolase family.</text>
</comment>
<dbReference type="PANTHER" id="PTHR11066:SF34">
    <property type="entry name" value="ACYL-COENZYME A THIOESTERASE 8"/>
    <property type="match status" value="1"/>
</dbReference>
<evidence type="ECO:0000313" key="6">
    <source>
        <dbReference type="Proteomes" id="UP000655751"/>
    </source>
</evidence>
<dbReference type="InterPro" id="IPR049450">
    <property type="entry name" value="ACOT8-like_C"/>
</dbReference>
<dbReference type="InterPro" id="IPR003703">
    <property type="entry name" value="Acyl_CoA_thio"/>
</dbReference>
<evidence type="ECO:0000259" key="3">
    <source>
        <dbReference type="Pfam" id="PF13622"/>
    </source>
</evidence>
<feature type="domain" description="Acyl-CoA thioesterase-like C-terminal" evidence="4">
    <location>
        <begin position="153"/>
        <end position="273"/>
    </location>
</feature>
<evidence type="ECO:0000259" key="4">
    <source>
        <dbReference type="Pfam" id="PF20789"/>
    </source>
</evidence>
<dbReference type="Pfam" id="PF13622">
    <property type="entry name" value="4HBT_3"/>
    <property type="match status" value="1"/>
</dbReference>
<dbReference type="AlphaFoldDB" id="A0A931N1J9"/>
<accession>A0A931N1J9</accession>
<sequence length="289" mass="30851">MALEPSEESSVTRMLDIFDVRPAGEHRFTGDSDGGSRKVVDGTQLLAQSIVAVAKTLPDKSIRSAHAVFFRAVDADRPVEFVVEVDHSGRTVAHAEVAVRQGERKCASVSILADMPTPDVIRHHVARPEVDGFGDAIPADMPMKGRELRIVGVADVNDPDEVGPPILHAWLGYDPIPERDDLAKALLAHFTGHLSVSTTMRAHPGVGTAQAHHTISTAVMTVTVAFHEPVGWSGPLLYSHDSIQVGAGMSTVRGLVHTEEGRLIASFTQEALIRPLGEASSAIPAAARL</sequence>
<dbReference type="SUPFAM" id="SSF54637">
    <property type="entry name" value="Thioesterase/thiol ester dehydrase-isomerase"/>
    <property type="match status" value="2"/>
</dbReference>
<dbReference type="RefSeq" id="WP_196150767.1">
    <property type="nucleotide sequence ID" value="NZ_JADMLG010000007.1"/>
</dbReference>
<keyword evidence="2" id="KW-0378">Hydrolase</keyword>
<dbReference type="CDD" id="cd03445">
    <property type="entry name" value="Thioesterase_II_repeat2"/>
    <property type="match status" value="1"/>
</dbReference>